<gene>
    <name evidence="1" type="ORF">E2C01_090416</name>
</gene>
<proteinExistence type="predicted"/>
<sequence>MMEINAYVNTSVLMSIQHQQLHHQPLIQTKLLPPVPSGPKNTCCVPIAITMNSFHTSHKTIFILTSLIMA</sequence>
<dbReference type="EMBL" id="VSRR010101352">
    <property type="protein sequence ID" value="MPC95215.1"/>
    <property type="molecule type" value="Genomic_DNA"/>
</dbReference>
<name>A0A5B7JKU5_PORTR</name>
<keyword evidence="2" id="KW-1185">Reference proteome</keyword>
<dbReference type="AlphaFoldDB" id="A0A5B7JKU5"/>
<reference evidence="1 2" key="1">
    <citation type="submission" date="2019-05" db="EMBL/GenBank/DDBJ databases">
        <title>Another draft genome of Portunus trituberculatus and its Hox gene families provides insights of decapod evolution.</title>
        <authorList>
            <person name="Jeong J.-H."/>
            <person name="Song I."/>
            <person name="Kim S."/>
            <person name="Choi T."/>
            <person name="Kim D."/>
            <person name="Ryu S."/>
            <person name="Kim W."/>
        </authorList>
    </citation>
    <scope>NUCLEOTIDE SEQUENCE [LARGE SCALE GENOMIC DNA]</scope>
    <source>
        <tissue evidence="1">Muscle</tissue>
    </source>
</reference>
<accession>A0A5B7JKU5</accession>
<evidence type="ECO:0000313" key="1">
    <source>
        <dbReference type="EMBL" id="MPC95215.1"/>
    </source>
</evidence>
<protein>
    <submittedName>
        <fullName evidence="1">Uncharacterized protein</fullName>
    </submittedName>
</protein>
<organism evidence="1 2">
    <name type="scientific">Portunus trituberculatus</name>
    <name type="common">Swimming crab</name>
    <name type="synonym">Neptunus trituberculatus</name>
    <dbReference type="NCBI Taxonomy" id="210409"/>
    <lineage>
        <taxon>Eukaryota</taxon>
        <taxon>Metazoa</taxon>
        <taxon>Ecdysozoa</taxon>
        <taxon>Arthropoda</taxon>
        <taxon>Crustacea</taxon>
        <taxon>Multicrustacea</taxon>
        <taxon>Malacostraca</taxon>
        <taxon>Eumalacostraca</taxon>
        <taxon>Eucarida</taxon>
        <taxon>Decapoda</taxon>
        <taxon>Pleocyemata</taxon>
        <taxon>Brachyura</taxon>
        <taxon>Eubrachyura</taxon>
        <taxon>Portunoidea</taxon>
        <taxon>Portunidae</taxon>
        <taxon>Portuninae</taxon>
        <taxon>Portunus</taxon>
    </lineage>
</organism>
<comment type="caution">
    <text evidence="1">The sequence shown here is derived from an EMBL/GenBank/DDBJ whole genome shotgun (WGS) entry which is preliminary data.</text>
</comment>
<dbReference type="Proteomes" id="UP000324222">
    <property type="component" value="Unassembled WGS sequence"/>
</dbReference>
<evidence type="ECO:0000313" key="2">
    <source>
        <dbReference type="Proteomes" id="UP000324222"/>
    </source>
</evidence>